<evidence type="ECO:0000313" key="1">
    <source>
        <dbReference type="EMBL" id="EXB37821.1"/>
    </source>
</evidence>
<dbReference type="Proteomes" id="UP000030645">
    <property type="component" value="Unassembled WGS sequence"/>
</dbReference>
<protein>
    <submittedName>
        <fullName evidence="1">Uncharacterized protein</fullName>
    </submittedName>
</protein>
<organism evidence="1 2">
    <name type="scientific">Morus notabilis</name>
    <dbReference type="NCBI Taxonomy" id="981085"/>
    <lineage>
        <taxon>Eukaryota</taxon>
        <taxon>Viridiplantae</taxon>
        <taxon>Streptophyta</taxon>
        <taxon>Embryophyta</taxon>
        <taxon>Tracheophyta</taxon>
        <taxon>Spermatophyta</taxon>
        <taxon>Magnoliopsida</taxon>
        <taxon>eudicotyledons</taxon>
        <taxon>Gunneridae</taxon>
        <taxon>Pentapetalae</taxon>
        <taxon>rosids</taxon>
        <taxon>fabids</taxon>
        <taxon>Rosales</taxon>
        <taxon>Moraceae</taxon>
        <taxon>Moreae</taxon>
        <taxon>Morus</taxon>
    </lineage>
</organism>
<sequence length="146" mass="16083">MWGLQKSSNIIRYIISPLVVQRVGSRRDSSLLGGEVSGALAAADGRPRTKNLMAWARVAWNRPRSNGVDDNIAWGEKEKSEKKKKTEVKAIHVLKNRSARSSPSIVDPTANSDIKVHTGFEDLTVAVPHHVRGISVMKKSKVYSPT</sequence>
<keyword evidence="2" id="KW-1185">Reference proteome</keyword>
<proteinExistence type="predicted"/>
<dbReference type="AlphaFoldDB" id="W9QHZ1"/>
<gene>
    <name evidence="1" type="ORF">L484_004080</name>
</gene>
<dbReference type="EMBL" id="KE343661">
    <property type="protein sequence ID" value="EXB37821.1"/>
    <property type="molecule type" value="Genomic_DNA"/>
</dbReference>
<evidence type="ECO:0000313" key="2">
    <source>
        <dbReference type="Proteomes" id="UP000030645"/>
    </source>
</evidence>
<name>W9QHZ1_9ROSA</name>
<accession>W9QHZ1</accession>
<reference evidence="2" key="1">
    <citation type="submission" date="2013-01" db="EMBL/GenBank/DDBJ databases">
        <title>Draft Genome Sequence of a Mulberry Tree, Morus notabilis C.K. Schneid.</title>
        <authorList>
            <person name="He N."/>
            <person name="Zhao S."/>
        </authorList>
    </citation>
    <scope>NUCLEOTIDE SEQUENCE</scope>
</reference>